<gene>
    <name evidence="1" type="ORF">B0H63DRAFT_443010</name>
</gene>
<sequence>MGVLFMEGGFVLAVYMHNLFGDAECLAIFLDLLAAEMGGSTTVQRGQHERKSRVLDLTTQKEPFDPLGASWNAQSGKDEHLKEQPTIAKIFVIDSGKLERDFAGYCDIAALGFTLCTLFALTWTYTSRARVNAYIEKPGPDFVDEAWHPREAPEFRNTVNWRTHWGATRVPDIFPAQTKEYLGNSVGLSITSLEIIGFEDMQDLFDALLIAKAIVMQCAETQSQDFVRSRTALFETISPDIRRIQPAFSPASHGLILPRRSGLEENELEMVIAMPPRAMELLLKDQSWMSLVSRVI</sequence>
<dbReference type="InterPro" id="IPR023213">
    <property type="entry name" value="CAT-like_dom_sf"/>
</dbReference>
<organism evidence="1 2">
    <name type="scientific">Podospora didyma</name>
    <dbReference type="NCBI Taxonomy" id="330526"/>
    <lineage>
        <taxon>Eukaryota</taxon>
        <taxon>Fungi</taxon>
        <taxon>Dikarya</taxon>
        <taxon>Ascomycota</taxon>
        <taxon>Pezizomycotina</taxon>
        <taxon>Sordariomycetes</taxon>
        <taxon>Sordariomycetidae</taxon>
        <taxon>Sordariales</taxon>
        <taxon>Podosporaceae</taxon>
        <taxon>Podospora</taxon>
    </lineage>
</organism>
<accession>A0AAE0P3M9</accession>
<reference evidence="1" key="2">
    <citation type="submission" date="2023-06" db="EMBL/GenBank/DDBJ databases">
        <authorList>
            <consortium name="Lawrence Berkeley National Laboratory"/>
            <person name="Haridas S."/>
            <person name="Hensen N."/>
            <person name="Bonometti L."/>
            <person name="Westerberg I."/>
            <person name="Brannstrom I.O."/>
            <person name="Guillou S."/>
            <person name="Cros-Aarteil S."/>
            <person name="Calhoun S."/>
            <person name="Kuo A."/>
            <person name="Mondo S."/>
            <person name="Pangilinan J."/>
            <person name="Riley R."/>
            <person name="LaButti K."/>
            <person name="Andreopoulos B."/>
            <person name="Lipzen A."/>
            <person name="Chen C."/>
            <person name="Yanf M."/>
            <person name="Daum C."/>
            <person name="Ng V."/>
            <person name="Clum A."/>
            <person name="Steindorff A."/>
            <person name="Ohm R."/>
            <person name="Martin F."/>
            <person name="Silar P."/>
            <person name="Natvig D."/>
            <person name="Lalanne C."/>
            <person name="Gautier V."/>
            <person name="Ament-velasquez S.L."/>
            <person name="Kruys A."/>
            <person name="Hutchinson M.I."/>
            <person name="Powell A.J."/>
            <person name="Barry K."/>
            <person name="Miller A.N."/>
            <person name="Grigoriev I.V."/>
            <person name="Debuchy R."/>
            <person name="Gladieux P."/>
            <person name="Thoren M.H."/>
            <person name="Johannesson H."/>
        </authorList>
    </citation>
    <scope>NUCLEOTIDE SEQUENCE</scope>
    <source>
        <strain evidence="1">CBS 232.78</strain>
    </source>
</reference>
<keyword evidence="2" id="KW-1185">Reference proteome</keyword>
<reference evidence="1" key="1">
    <citation type="journal article" date="2023" name="Mol. Phylogenet. Evol.">
        <title>Genome-scale phylogeny and comparative genomics of the fungal order Sordariales.</title>
        <authorList>
            <person name="Hensen N."/>
            <person name="Bonometti L."/>
            <person name="Westerberg I."/>
            <person name="Brannstrom I.O."/>
            <person name="Guillou S."/>
            <person name="Cros-Aarteil S."/>
            <person name="Calhoun S."/>
            <person name="Haridas S."/>
            <person name="Kuo A."/>
            <person name="Mondo S."/>
            <person name="Pangilinan J."/>
            <person name="Riley R."/>
            <person name="LaButti K."/>
            <person name="Andreopoulos B."/>
            <person name="Lipzen A."/>
            <person name="Chen C."/>
            <person name="Yan M."/>
            <person name="Daum C."/>
            <person name="Ng V."/>
            <person name="Clum A."/>
            <person name="Steindorff A."/>
            <person name="Ohm R.A."/>
            <person name="Martin F."/>
            <person name="Silar P."/>
            <person name="Natvig D.O."/>
            <person name="Lalanne C."/>
            <person name="Gautier V."/>
            <person name="Ament-Velasquez S.L."/>
            <person name="Kruys A."/>
            <person name="Hutchinson M.I."/>
            <person name="Powell A.J."/>
            <person name="Barry K."/>
            <person name="Miller A.N."/>
            <person name="Grigoriev I.V."/>
            <person name="Debuchy R."/>
            <person name="Gladieux P."/>
            <person name="Hiltunen Thoren M."/>
            <person name="Johannesson H."/>
        </authorList>
    </citation>
    <scope>NUCLEOTIDE SEQUENCE</scope>
    <source>
        <strain evidence="1">CBS 232.78</strain>
    </source>
</reference>
<evidence type="ECO:0000313" key="2">
    <source>
        <dbReference type="Proteomes" id="UP001285441"/>
    </source>
</evidence>
<dbReference type="AlphaFoldDB" id="A0AAE0P3M9"/>
<dbReference type="EMBL" id="JAULSW010000001">
    <property type="protein sequence ID" value="KAK3392701.1"/>
    <property type="molecule type" value="Genomic_DNA"/>
</dbReference>
<name>A0AAE0P3M9_9PEZI</name>
<dbReference type="Gene3D" id="3.30.559.10">
    <property type="entry name" value="Chloramphenicol acetyltransferase-like domain"/>
    <property type="match status" value="1"/>
</dbReference>
<proteinExistence type="predicted"/>
<comment type="caution">
    <text evidence="1">The sequence shown here is derived from an EMBL/GenBank/DDBJ whole genome shotgun (WGS) entry which is preliminary data.</text>
</comment>
<evidence type="ECO:0000313" key="1">
    <source>
        <dbReference type="EMBL" id="KAK3392701.1"/>
    </source>
</evidence>
<protein>
    <submittedName>
        <fullName evidence="1">Uncharacterized protein</fullName>
    </submittedName>
</protein>
<dbReference type="Proteomes" id="UP001285441">
    <property type="component" value="Unassembled WGS sequence"/>
</dbReference>